<protein>
    <submittedName>
        <fullName evidence="1">Uncharacterized protein</fullName>
    </submittedName>
</protein>
<sequence>MAHSPEGYRSEFRGRCRRVMDNQLHSHKLLHTSCNSAGSLAIFVPTMEMISSTYLPFGYGMQVRQTSSYDGD</sequence>
<evidence type="ECO:0000313" key="2">
    <source>
        <dbReference type="Proteomes" id="UP001341840"/>
    </source>
</evidence>
<proteinExistence type="predicted"/>
<organism evidence="1 2">
    <name type="scientific">Stylosanthes scabra</name>
    <dbReference type="NCBI Taxonomy" id="79078"/>
    <lineage>
        <taxon>Eukaryota</taxon>
        <taxon>Viridiplantae</taxon>
        <taxon>Streptophyta</taxon>
        <taxon>Embryophyta</taxon>
        <taxon>Tracheophyta</taxon>
        <taxon>Spermatophyta</taxon>
        <taxon>Magnoliopsida</taxon>
        <taxon>eudicotyledons</taxon>
        <taxon>Gunneridae</taxon>
        <taxon>Pentapetalae</taxon>
        <taxon>rosids</taxon>
        <taxon>fabids</taxon>
        <taxon>Fabales</taxon>
        <taxon>Fabaceae</taxon>
        <taxon>Papilionoideae</taxon>
        <taxon>50 kb inversion clade</taxon>
        <taxon>dalbergioids sensu lato</taxon>
        <taxon>Dalbergieae</taxon>
        <taxon>Pterocarpus clade</taxon>
        <taxon>Stylosanthes</taxon>
    </lineage>
</organism>
<keyword evidence="2" id="KW-1185">Reference proteome</keyword>
<name>A0ABU6YHP1_9FABA</name>
<gene>
    <name evidence="1" type="ORF">PIB30_047006</name>
</gene>
<accession>A0ABU6YHP1</accession>
<reference evidence="1 2" key="1">
    <citation type="journal article" date="2023" name="Plants (Basel)">
        <title>Bridging the Gap: Combining Genomics and Transcriptomics Approaches to Understand Stylosanthes scabra, an Orphan Legume from the Brazilian Caatinga.</title>
        <authorList>
            <person name="Ferreira-Neto J.R.C."/>
            <person name="da Silva M.D."/>
            <person name="Binneck E."/>
            <person name="de Melo N.F."/>
            <person name="da Silva R.H."/>
            <person name="de Melo A.L.T.M."/>
            <person name="Pandolfi V."/>
            <person name="Bustamante F.O."/>
            <person name="Brasileiro-Vidal A.C."/>
            <person name="Benko-Iseppon A.M."/>
        </authorList>
    </citation>
    <scope>NUCLEOTIDE SEQUENCE [LARGE SCALE GENOMIC DNA]</scope>
    <source>
        <tissue evidence="1">Leaves</tissue>
    </source>
</reference>
<evidence type="ECO:0000313" key="1">
    <source>
        <dbReference type="EMBL" id="MED6208618.1"/>
    </source>
</evidence>
<dbReference type="Proteomes" id="UP001341840">
    <property type="component" value="Unassembled WGS sequence"/>
</dbReference>
<comment type="caution">
    <text evidence="1">The sequence shown here is derived from an EMBL/GenBank/DDBJ whole genome shotgun (WGS) entry which is preliminary data.</text>
</comment>
<dbReference type="EMBL" id="JASCZI010241953">
    <property type="protein sequence ID" value="MED6208618.1"/>
    <property type="molecule type" value="Genomic_DNA"/>
</dbReference>